<dbReference type="Proteomes" id="UP000001031">
    <property type="component" value="Chromosome"/>
</dbReference>
<feature type="region of interest" description="Disordered" evidence="1">
    <location>
        <begin position="1"/>
        <end position="33"/>
    </location>
</feature>
<reference evidence="3" key="1">
    <citation type="journal article" date="2011" name="PLoS ONE">
        <title>The genome of Akkermansia muciniphila, a dedicated intestinal mucin degrader, and its use in exploring intestinal metagenomes.</title>
        <authorList>
            <person name="van Passel M.W."/>
            <person name="Kant R."/>
            <person name="Zoetendal E.G."/>
            <person name="Plugge C.M."/>
            <person name="Derrien M."/>
            <person name="Malfatti S.A."/>
            <person name="Chain P.S."/>
            <person name="Woyke T."/>
            <person name="Palva A."/>
            <person name="de Vos W.M."/>
            <person name="Smidt H."/>
        </authorList>
    </citation>
    <scope>NUCLEOTIDE SEQUENCE [LARGE SCALE GENOMIC DNA]</scope>
    <source>
        <strain evidence="3">ATCC BAA-835 / DSM 22959 / JCM 33894 / BCRC 81048 / CCUG 64013 / CIP 107961 / Muc</strain>
    </source>
</reference>
<keyword evidence="3" id="KW-1185">Reference proteome</keyword>
<dbReference type="HOGENOM" id="CLU_2730995_0_0_0"/>
<name>B2UPA0_AKKM8</name>
<dbReference type="AlphaFoldDB" id="B2UPA0"/>
<dbReference type="PaxDb" id="349741-Amuc_2061"/>
<evidence type="ECO:0000313" key="2">
    <source>
        <dbReference type="EMBL" id="ACD05871.1"/>
    </source>
</evidence>
<sequence length="71" mass="7813">MGFMKPSTPSASAPEQTIPVKAESVEQEVGEDYQARERQRQGMISTILARRHSSSGQGEVNPRTLLRKTLG</sequence>
<dbReference type="EMBL" id="CP001071">
    <property type="protein sequence ID" value="ACD05871.1"/>
    <property type="molecule type" value="Genomic_DNA"/>
</dbReference>
<dbReference type="BioCyc" id="AMUC349741:G1GBX-2197-MONOMER"/>
<proteinExistence type="predicted"/>
<evidence type="ECO:0000313" key="3">
    <source>
        <dbReference type="Proteomes" id="UP000001031"/>
    </source>
</evidence>
<protein>
    <submittedName>
        <fullName evidence="2">Uncharacterized protein</fullName>
    </submittedName>
</protein>
<dbReference type="STRING" id="349741.Amuc_2061"/>
<evidence type="ECO:0000256" key="1">
    <source>
        <dbReference type="SAM" id="MobiDB-lite"/>
    </source>
</evidence>
<feature type="region of interest" description="Disordered" evidence="1">
    <location>
        <begin position="48"/>
        <end position="71"/>
    </location>
</feature>
<gene>
    <name evidence="2" type="ordered locus">Amuc_2061</name>
</gene>
<dbReference type="KEGG" id="amu:Amuc_2061"/>
<organism evidence="2 3">
    <name type="scientific">Akkermansia muciniphila (strain ATCC BAA-835 / DSM 22959 / JCM 33894 / BCRC 81048 / CCUG 64013 / CIP 107961 / Muc)</name>
    <dbReference type="NCBI Taxonomy" id="349741"/>
    <lineage>
        <taxon>Bacteria</taxon>
        <taxon>Pseudomonadati</taxon>
        <taxon>Verrucomicrobiota</taxon>
        <taxon>Verrucomicrobiia</taxon>
        <taxon>Verrucomicrobiales</taxon>
        <taxon>Akkermansiaceae</taxon>
        <taxon>Akkermansia</taxon>
    </lineage>
</organism>
<accession>B2UPA0</accession>